<accession>A0ACC0EHI2</accession>
<reference evidence="2" key="2">
    <citation type="journal article" date="2018" name="Mol. Plant Microbe Interact.">
        <title>Genome sequence resources for the wheat stripe rust pathogen (Puccinia striiformis f. sp. tritici) and the barley stripe rust pathogen (Puccinia striiformis f. sp. hordei).</title>
        <authorList>
            <person name="Xia C."/>
            <person name="Wang M."/>
            <person name="Yin C."/>
            <person name="Cornejo O.E."/>
            <person name="Hulbert S.H."/>
            <person name="Chen X."/>
        </authorList>
    </citation>
    <scope>NUCLEOTIDE SEQUENCE [LARGE SCALE GENOMIC DNA]</scope>
    <source>
        <strain evidence="2">93-210</strain>
    </source>
</reference>
<dbReference type="EMBL" id="CM045870">
    <property type="protein sequence ID" value="KAI7953924.1"/>
    <property type="molecule type" value="Genomic_DNA"/>
</dbReference>
<protein>
    <submittedName>
        <fullName evidence="1">Uncharacterized protein</fullName>
    </submittedName>
</protein>
<organism evidence="1 2">
    <name type="scientific">Puccinia striiformis f. sp. tritici</name>
    <dbReference type="NCBI Taxonomy" id="168172"/>
    <lineage>
        <taxon>Eukaryota</taxon>
        <taxon>Fungi</taxon>
        <taxon>Dikarya</taxon>
        <taxon>Basidiomycota</taxon>
        <taxon>Pucciniomycotina</taxon>
        <taxon>Pucciniomycetes</taxon>
        <taxon>Pucciniales</taxon>
        <taxon>Pucciniaceae</taxon>
        <taxon>Puccinia</taxon>
    </lineage>
</organism>
<evidence type="ECO:0000313" key="1">
    <source>
        <dbReference type="EMBL" id="KAI7953924.1"/>
    </source>
</evidence>
<keyword evidence="2" id="KW-1185">Reference proteome</keyword>
<sequence length="108" mass="11766">MLRSARGSPVPPATGTDSVPTNACPESEAGGVLERLIGKKKAKALHRAKAEGADDWKDNSLQLIVKTAQTNTKIAIMNKNLDDCSELVRRYYKARQKAIIDALEFQGN</sequence>
<evidence type="ECO:0000313" key="2">
    <source>
        <dbReference type="Proteomes" id="UP001060170"/>
    </source>
</evidence>
<name>A0ACC0EHI2_9BASI</name>
<reference evidence="1 2" key="3">
    <citation type="journal article" date="2022" name="Microbiol. Spectr.">
        <title>Folding features and dynamics of 3D genome architecture in plant fungal pathogens.</title>
        <authorList>
            <person name="Xia C."/>
        </authorList>
    </citation>
    <scope>NUCLEOTIDE SEQUENCE [LARGE SCALE GENOMIC DNA]</scope>
    <source>
        <strain evidence="1 2">93-210</strain>
    </source>
</reference>
<proteinExistence type="predicted"/>
<reference evidence="2" key="1">
    <citation type="journal article" date="2018" name="BMC Genomics">
        <title>Genomic insights into host adaptation between the wheat stripe rust pathogen (Puccinia striiformis f. sp. tritici) and the barley stripe rust pathogen (Puccinia striiformis f. sp. hordei).</title>
        <authorList>
            <person name="Xia C."/>
            <person name="Wang M."/>
            <person name="Yin C."/>
            <person name="Cornejo O.E."/>
            <person name="Hulbert S.H."/>
            <person name="Chen X."/>
        </authorList>
    </citation>
    <scope>NUCLEOTIDE SEQUENCE [LARGE SCALE GENOMIC DNA]</scope>
    <source>
        <strain evidence="2">93-210</strain>
    </source>
</reference>
<comment type="caution">
    <text evidence="1">The sequence shown here is derived from an EMBL/GenBank/DDBJ whole genome shotgun (WGS) entry which is preliminary data.</text>
</comment>
<gene>
    <name evidence="1" type="ORF">MJO28_006471</name>
</gene>
<dbReference type="Proteomes" id="UP001060170">
    <property type="component" value="Chromosome 6"/>
</dbReference>